<evidence type="ECO:0000313" key="1">
    <source>
        <dbReference type="EMBL" id="MBN2910769.1"/>
    </source>
</evidence>
<dbReference type="Proteomes" id="UP001177120">
    <property type="component" value="Unassembled WGS sequence"/>
</dbReference>
<dbReference type="RefSeq" id="WP_205496998.1">
    <property type="nucleotide sequence ID" value="NZ_JAFHAP010000016.1"/>
</dbReference>
<name>A0ABS2WN01_9BACL</name>
<evidence type="ECO:0000313" key="2">
    <source>
        <dbReference type="Proteomes" id="UP001177120"/>
    </source>
</evidence>
<proteinExistence type="predicted"/>
<dbReference type="EMBL" id="JAFHAP010000016">
    <property type="protein sequence ID" value="MBN2910769.1"/>
    <property type="molecule type" value="Genomic_DNA"/>
</dbReference>
<keyword evidence="2" id="KW-1185">Reference proteome</keyword>
<accession>A0ABS2WN01</accession>
<protein>
    <submittedName>
        <fullName evidence="1">Uncharacterized protein</fullName>
    </submittedName>
</protein>
<comment type="caution">
    <text evidence="1">The sequence shown here is derived from an EMBL/GenBank/DDBJ whole genome shotgun (WGS) entry which is preliminary data.</text>
</comment>
<reference evidence="1" key="1">
    <citation type="journal article" date="2024" name="Int. J. Syst. Evol. Microbiol.">
        <title>Polycladomyces zharkentensis sp. nov., a novel thermophilic cellulose- and starch-degrading member of the Bacillota from a geothermal aquifer in Kazakhstan.</title>
        <authorList>
            <person name="Mashzhan A."/>
            <person name="Kistaubayeva A."/>
            <person name="Javier-Lopez R."/>
            <person name="Bissenova U."/>
            <person name="Bissenbay A."/>
            <person name="Birkeland N.K."/>
        </authorList>
    </citation>
    <scope>NUCLEOTIDE SEQUENCE</scope>
    <source>
        <strain evidence="1">ZKZ2T</strain>
    </source>
</reference>
<organism evidence="1 2">
    <name type="scientific">Polycladomyces zharkentensis</name>
    <dbReference type="NCBI Taxonomy" id="2807616"/>
    <lineage>
        <taxon>Bacteria</taxon>
        <taxon>Bacillati</taxon>
        <taxon>Bacillota</taxon>
        <taxon>Bacilli</taxon>
        <taxon>Bacillales</taxon>
        <taxon>Thermoactinomycetaceae</taxon>
        <taxon>Polycladomyces</taxon>
    </lineage>
</organism>
<gene>
    <name evidence="1" type="ORF">JQC72_14810</name>
</gene>
<sequence length="50" mass="6234">MNELYLNLIQQGWKLHEIDQMDMVFYMRLYAHVAKKQQKEEKVYIDQILF</sequence>